<dbReference type="Pfam" id="PF07686">
    <property type="entry name" value="V-set"/>
    <property type="match status" value="1"/>
</dbReference>
<keyword evidence="13" id="KW-0449">Lipoprotein</keyword>
<evidence type="ECO:0000256" key="12">
    <source>
        <dbReference type="ARBA" id="ARBA00023180"/>
    </source>
</evidence>
<keyword evidence="11" id="KW-1015">Disulfide bond</keyword>
<keyword evidence="3" id="KW-1003">Cell membrane</keyword>
<dbReference type="InterPro" id="IPR015468">
    <property type="entry name" value="CD8_asu"/>
</dbReference>
<dbReference type="GO" id="GO:0009897">
    <property type="term" value="C:external side of plasma membrane"/>
    <property type="evidence" value="ECO:0007669"/>
    <property type="project" value="TreeGrafter"/>
</dbReference>
<evidence type="ECO:0000256" key="10">
    <source>
        <dbReference type="ARBA" id="ARBA00023139"/>
    </source>
</evidence>
<comment type="caution">
    <text evidence="17">The sequence shown here is derived from an EMBL/GenBank/DDBJ whole genome shotgun (WGS) entry which is preliminary data.</text>
</comment>
<dbReference type="Gene3D" id="2.60.40.10">
    <property type="entry name" value="Immunoglobulins"/>
    <property type="match status" value="1"/>
</dbReference>
<keyword evidence="10" id="KW-0564">Palmitate</keyword>
<dbReference type="OrthoDB" id="9906515at2759"/>
<evidence type="ECO:0000313" key="17">
    <source>
        <dbReference type="EMBL" id="NWW97318.1"/>
    </source>
</evidence>
<feature type="signal peptide" evidence="15">
    <location>
        <begin position="1"/>
        <end position="22"/>
    </location>
</feature>
<keyword evidence="9" id="KW-0472">Membrane</keyword>
<organism evidence="17 18">
    <name type="scientific">Rhynochetos jubatus</name>
    <name type="common">kagu</name>
    <dbReference type="NCBI Taxonomy" id="54386"/>
    <lineage>
        <taxon>Eukaryota</taxon>
        <taxon>Metazoa</taxon>
        <taxon>Chordata</taxon>
        <taxon>Craniata</taxon>
        <taxon>Vertebrata</taxon>
        <taxon>Euteleostomi</taxon>
        <taxon>Archelosauria</taxon>
        <taxon>Archosauria</taxon>
        <taxon>Dinosauria</taxon>
        <taxon>Saurischia</taxon>
        <taxon>Theropoda</taxon>
        <taxon>Coelurosauria</taxon>
        <taxon>Aves</taxon>
        <taxon>Neognathae</taxon>
        <taxon>Neoaves</taxon>
        <taxon>Phaethontimorphae</taxon>
        <taxon>Eurypygiformes</taxon>
        <taxon>Rhynochetidae</taxon>
        <taxon>Rhynochetos</taxon>
    </lineage>
</organism>
<evidence type="ECO:0000256" key="5">
    <source>
        <dbReference type="ARBA" id="ARBA00022729"/>
    </source>
</evidence>
<dbReference type="GO" id="GO:0007166">
    <property type="term" value="P:cell surface receptor signaling pathway"/>
    <property type="evidence" value="ECO:0007669"/>
    <property type="project" value="TreeGrafter"/>
</dbReference>
<sequence>MAGSPALLLLLTLGLGFPGIQGQRHKVTARIYGRSTPLTQAGQQLQLDCQASSQDSGVFWFRQDKGGTLHFIVFTNFLSRTTFQGNEKTSTRFEARIVDNFYRLVVKSFMPEDQGNYFCLVNVNQMLYFSPGHPAFFT</sequence>
<evidence type="ECO:0000256" key="3">
    <source>
        <dbReference type="ARBA" id="ARBA00022475"/>
    </source>
</evidence>
<evidence type="ECO:0000256" key="1">
    <source>
        <dbReference type="ARBA" id="ARBA00004251"/>
    </source>
</evidence>
<dbReference type="InterPro" id="IPR003599">
    <property type="entry name" value="Ig_sub"/>
</dbReference>
<evidence type="ECO:0000256" key="6">
    <source>
        <dbReference type="ARBA" id="ARBA00022859"/>
    </source>
</evidence>
<feature type="chain" id="PRO_5029707532" description="T-cell surface glycoprotein CD8 alpha chain" evidence="15">
    <location>
        <begin position="23"/>
        <end position="138"/>
    </location>
</feature>
<keyword evidence="5 15" id="KW-0732">Signal</keyword>
<dbReference type="EMBL" id="VZRY01013191">
    <property type="protein sequence ID" value="NWW97318.1"/>
    <property type="molecule type" value="Genomic_DNA"/>
</dbReference>
<evidence type="ECO:0000256" key="11">
    <source>
        <dbReference type="ARBA" id="ARBA00023157"/>
    </source>
</evidence>
<dbReference type="AlphaFoldDB" id="A0A7K6SHH5"/>
<dbReference type="PANTHER" id="PTHR10441">
    <property type="entry name" value="CD8 ALPHA CHAIN"/>
    <property type="match status" value="1"/>
</dbReference>
<dbReference type="SMART" id="SM00409">
    <property type="entry name" value="IG"/>
    <property type="match status" value="1"/>
</dbReference>
<evidence type="ECO:0000256" key="8">
    <source>
        <dbReference type="ARBA" id="ARBA00023130"/>
    </source>
</evidence>
<keyword evidence="14" id="KW-0393">Immunoglobulin domain</keyword>
<dbReference type="GO" id="GO:0045065">
    <property type="term" value="P:cytotoxic T cell differentiation"/>
    <property type="evidence" value="ECO:0007669"/>
    <property type="project" value="TreeGrafter"/>
</dbReference>
<keyword evidence="6" id="KW-0391">Immunity</keyword>
<comment type="subcellular location">
    <subcellularLocation>
        <location evidence="1">Cell membrane</location>
        <topology evidence="1">Single-pass type I membrane protein</topology>
    </subcellularLocation>
</comment>
<feature type="non-terminal residue" evidence="17">
    <location>
        <position position="138"/>
    </location>
</feature>
<evidence type="ECO:0000256" key="15">
    <source>
        <dbReference type="SAM" id="SignalP"/>
    </source>
</evidence>
<evidence type="ECO:0000256" key="9">
    <source>
        <dbReference type="ARBA" id="ARBA00023136"/>
    </source>
</evidence>
<keyword evidence="8" id="KW-1064">Adaptive immunity</keyword>
<dbReference type="InterPro" id="IPR013783">
    <property type="entry name" value="Ig-like_fold"/>
</dbReference>
<dbReference type="InterPro" id="IPR007110">
    <property type="entry name" value="Ig-like_dom"/>
</dbReference>
<dbReference type="InterPro" id="IPR036179">
    <property type="entry name" value="Ig-like_dom_sf"/>
</dbReference>
<dbReference type="SMART" id="SM00406">
    <property type="entry name" value="IGv"/>
    <property type="match status" value="1"/>
</dbReference>
<proteinExistence type="predicted"/>
<gene>
    <name evidence="17" type="primary">Cd8a</name>
    <name evidence="17" type="ORF">RHYJUB_R05866</name>
</gene>
<accession>A0A7K6SHH5</accession>
<evidence type="ECO:0000256" key="13">
    <source>
        <dbReference type="ARBA" id="ARBA00023288"/>
    </source>
</evidence>
<dbReference type="PANTHER" id="PTHR10441:SF2">
    <property type="entry name" value="T-CELL SURFACE GLYCOPROTEIN CD8 ALPHA CHAIN"/>
    <property type="match status" value="1"/>
</dbReference>
<keyword evidence="7" id="KW-1133">Transmembrane helix</keyword>
<dbReference type="GO" id="GO:0002456">
    <property type="term" value="P:T cell mediated immunity"/>
    <property type="evidence" value="ECO:0007669"/>
    <property type="project" value="TreeGrafter"/>
</dbReference>
<keyword evidence="12" id="KW-0325">Glycoprotein</keyword>
<name>A0A7K6SHH5_9AVES</name>
<protein>
    <recommendedName>
        <fullName evidence="2">T-cell surface glycoprotein CD8 alpha chain</fullName>
    </recommendedName>
</protein>
<dbReference type="SUPFAM" id="SSF48726">
    <property type="entry name" value="Immunoglobulin"/>
    <property type="match status" value="1"/>
</dbReference>
<dbReference type="InterPro" id="IPR013106">
    <property type="entry name" value="Ig_V-set"/>
</dbReference>
<evidence type="ECO:0000256" key="2">
    <source>
        <dbReference type="ARBA" id="ARBA00021525"/>
    </source>
</evidence>
<evidence type="ECO:0000256" key="14">
    <source>
        <dbReference type="ARBA" id="ARBA00023319"/>
    </source>
</evidence>
<dbReference type="Proteomes" id="UP000570016">
    <property type="component" value="Unassembled WGS sequence"/>
</dbReference>
<evidence type="ECO:0000259" key="16">
    <source>
        <dbReference type="PROSITE" id="PS50835"/>
    </source>
</evidence>
<evidence type="ECO:0000313" key="18">
    <source>
        <dbReference type="Proteomes" id="UP000570016"/>
    </source>
</evidence>
<feature type="non-terminal residue" evidence="17">
    <location>
        <position position="1"/>
    </location>
</feature>
<keyword evidence="18" id="KW-1185">Reference proteome</keyword>
<evidence type="ECO:0000256" key="4">
    <source>
        <dbReference type="ARBA" id="ARBA00022692"/>
    </source>
</evidence>
<reference evidence="17 18" key="1">
    <citation type="submission" date="2019-09" db="EMBL/GenBank/DDBJ databases">
        <title>Bird 10,000 Genomes (B10K) Project - Family phase.</title>
        <authorList>
            <person name="Zhang G."/>
        </authorList>
    </citation>
    <scope>NUCLEOTIDE SEQUENCE [LARGE SCALE GENOMIC DNA]</scope>
    <source>
        <strain evidence="17">B10K-DU-029-58</strain>
        <tissue evidence="17">Muscle</tissue>
    </source>
</reference>
<dbReference type="FunFam" id="2.60.40.10:FF:001514">
    <property type="entry name" value="CD8 alpha chain"/>
    <property type="match status" value="1"/>
</dbReference>
<dbReference type="PROSITE" id="PS50835">
    <property type="entry name" value="IG_LIKE"/>
    <property type="match status" value="1"/>
</dbReference>
<feature type="domain" description="Ig-like" evidence="16">
    <location>
        <begin position="18"/>
        <end position="130"/>
    </location>
</feature>
<keyword evidence="4" id="KW-0812">Transmembrane</keyword>
<evidence type="ECO:0000256" key="7">
    <source>
        <dbReference type="ARBA" id="ARBA00022989"/>
    </source>
</evidence>